<dbReference type="PANTHER" id="PTHR32309:SF13">
    <property type="entry name" value="FERRIC ENTEROBACTIN TRANSPORT PROTEIN FEPE"/>
    <property type="match status" value="1"/>
</dbReference>
<reference evidence="9 10" key="2">
    <citation type="submission" date="2012-02" db="EMBL/GenBank/DDBJ databases">
        <title>Improved High-Quality Draft sequence of Eubacterium cellulosolvens 6.</title>
        <authorList>
            <consortium name="US DOE Joint Genome Institute"/>
            <person name="Lucas S."/>
            <person name="Han J."/>
            <person name="Lapidus A."/>
            <person name="Cheng J.-F."/>
            <person name="Goodwin L."/>
            <person name="Pitluck S."/>
            <person name="Peters L."/>
            <person name="Mikhailova N."/>
            <person name="Gu W."/>
            <person name="Detter J.C."/>
            <person name="Han C."/>
            <person name="Tapia R."/>
            <person name="Land M."/>
            <person name="Hauser L."/>
            <person name="Kyrpides N."/>
            <person name="Ivanova N."/>
            <person name="Pagani I."/>
            <person name="Johnson E."/>
            <person name="Mukhopadhyay B."/>
            <person name="Anderson I."/>
            <person name="Woyke T."/>
        </authorList>
    </citation>
    <scope>NUCLEOTIDE SEQUENCE [LARGE SCALE GENOMIC DNA]</scope>
    <source>
        <strain evidence="9 10">6</strain>
    </source>
</reference>
<feature type="transmembrane region" description="Helical" evidence="7">
    <location>
        <begin position="20"/>
        <end position="42"/>
    </location>
</feature>
<evidence type="ECO:0000313" key="10">
    <source>
        <dbReference type="Proteomes" id="UP000005753"/>
    </source>
</evidence>
<gene>
    <name evidence="9" type="ORF">EubceDRAFT1_1848</name>
</gene>
<keyword evidence="10" id="KW-1185">Reference proteome</keyword>
<dbReference type="STRING" id="633697.EubceDRAFT1_1848"/>
<dbReference type="PANTHER" id="PTHR32309">
    <property type="entry name" value="TYROSINE-PROTEIN KINASE"/>
    <property type="match status" value="1"/>
</dbReference>
<evidence type="ECO:0000313" key="9">
    <source>
        <dbReference type="EMBL" id="EIM57623.1"/>
    </source>
</evidence>
<evidence type="ECO:0000256" key="7">
    <source>
        <dbReference type="SAM" id="Phobius"/>
    </source>
</evidence>
<sequence length="249" mass="27207">MDNRKNAQIEIDLGAIMHLLFTKLPVIVITSAIFLLANLLYVNAKYAPYYTSSTKLYVMPKSSTGNLNSDLQAGATLTKDYVELIQSREVTEAVSARLSMKNTVGGYISPSAIRGMIRVSVADNTRVITIYITDFDPFRACDIANCVREEAAKHITNVMDAEAVNVVDEASIPMAKSGPNPKRNAILGGIFGAFLAIAAVIIFNLADDTIKNAGDIQKYLEISALGVIPLAEGVKRNKKHRFLNIGRRR</sequence>
<keyword evidence="6 7" id="KW-0472">Membrane</keyword>
<dbReference type="GO" id="GO:0004713">
    <property type="term" value="F:protein tyrosine kinase activity"/>
    <property type="evidence" value="ECO:0007669"/>
    <property type="project" value="TreeGrafter"/>
</dbReference>
<evidence type="ECO:0000256" key="6">
    <source>
        <dbReference type="ARBA" id="ARBA00023136"/>
    </source>
</evidence>
<comment type="similarity">
    <text evidence="2">Belongs to the CpsC/CapA family.</text>
</comment>
<evidence type="ECO:0000256" key="1">
    <source>
        <dbReference type="ARBA" id="ARBA00004651"/>
    </source>
</evidence>
<dbReference type="AlphaFoldDB" id="I5AV00"/>
<keyword evidence="3" id="KW-1003">Cell membrane</keyword>
<organism evidence="9 10">
    <name type="scientific">Eubacterium cellulosolvens (strain ATCC 43171 / JCM 9499 / 6)</name>
    <name type="common">Cillobacterium cellulosolvens</name>
    <dbReference type="NCBI Taxonomy" id="633697"/>
    <lineage>
        <taxon>Bacteria</taxon>
        <taxon>Bacillati</taxon>
        <taxon>Bacillota</taxon>
        <taxon>Clostridia</taxon>
        <taxon>Eubacteriales</taxon>
        <taxon>Eubacteriaceae</taxon>
        <taxon>Eubacterium</taxon>
    </lineage>
</organism>
<evidence type="ECO:0000256" key="4">
    <source>
        <dbReference type="ARBA" id="ARBA00022692"/>
    </source>
</evidence>
<comment type="subcellular location">
    <subcellularLocation>
        <location evidence="1">Cell membrane</location>
        <topology evidence="1">Multi-pass membrane protein</topology>
    </subcellularLocation>
</comment>
<feature type="domain" description="Polysaccharide chain length determinant N-terminal" evidence="8">
    <location>
        <begin position="10"/>
        <end position="96"/>
    </location>
</feature>
<evidence type="ECO:0000256" key="3">
    <source>
        <dbReference type="ARBA" id="ARBA00022475"/>
    </source>
</evidence>
<dbReference type="HOGENOM" id="CLU_082668_0_1_9"/>
<evidence type="ECO:0000256" key="5">
    <source>
        <dbReference type="ARBA" id="ARBA00022989"/>
    </source>
</evidence>
<dbReference type="InterPro" id="IPR050445">
    <property type="entry name" value="Bact_polysacc_biosynth/exp"/>
</dbReference>
<dbReference type="InterPro" id="IPR003856">
    <property type="entry name" value="LPS_length_determ_N"/>
</dbReference>
<evidence type="ECO:0000256" key="2">
    <source>
        <dbReference type="ARBA" id="ARBA00006683"/>
    </source>
</evidence>
<keyword evidence="5 7" id="KW-1133">Transmembrane helix</keyword>
<name>I5AV00_EUBC6</name>
<dbReference type="EMBL" id="CM001487">
    <property type="protein sequence ID" value="EIM57623.1"/>
    <property type="molecule type" value="Genomic_DNA"/>
</dbReference>
<proteinExistence type="inferred from homology"/>
<dbReference type="GO" id="GO:0005886">
    <property type="term" value="C:plasma membrane"/>
    <property type="evidence" value="ECO:0007669"/>
    <property type="project" value="UniProtKB-SubCell"/>
</dbReference>
<evidence type="ECO:0000259" key="8">
    <source>
        <dbReference type="Pfam" id="PF02706"/>
    </source>
</evidence>
<dbReference type="eggNOG" id="COG3944">
    <property type="taxonomic scope" value="Bacteria"/>
</dbReference>
<dbReference type="OrthoDB" id="2360475at2"/>
<protein>
    <submittedName>
        <fullName evidence="9">Capsular polysaccharide biosynthesis protein</fullName>
    </submittedName>
</protein>
<dbReference type="Pfam" id="PF02706">
    <property type="entry name" value="Wzz"/>
    <property type="match status" value="1"/>
</dbReference>
<keyword evidence="4 7" id="KW-0812">Transmembrane</keyword>
<dbReference type="Proteomes" id="UP000005753">
    <property type="component" value="Chromosome"/>
</dbReference>
<feature type="transmembrane region" description="Helical" evidence="7">
    <location>
        <begin position="185"/>
        <end position="206"/>
    </location>
</feature>
<accession>I5AV00</accession>
<reference evidence="9 10" key="1">
    <citation type="submission" date="2010-08" db="EMBL/GenBank/DDBJ databases">
        <authorList>
            <consortium name="US DOE Joint Genome Institute (JGI-PGF)"/>
            <person name="Lucas S."/>
            <person name="Copeland A."/>
            <person name="Lapidus A."/>
            <person name="Cheng J.-F."/>
            <person name="Bruce D."/>
            <person name="Goodwin L."/>
            <person name="Pitluck S."/>
            <person name="Land M.L."/>
            <person name="Hauser L."/>
            <person name="Chang Y.-J."/>
            <person name="Anderson I.J."/>
            <person name="Johnson E."/>
            <person name="Mulhopadhyay B."/>
            <person name="Kyrpides N."/>
            <person name="Woyke T.J."/>
        </authorList>
    </citation>
    <scope>NUCLEOTIDE SEQUENCE [LARGE SCALE GENOMIC DNA]</scope>
    <source>
        <strain evidence="9 10">6</strain>
    </source>
</reference>